<dbReference type="Gramene" id="KXG30235">
    <property type="protein sequence ID" value="KXG30235"/>
    <property type="gene ID" value="SORBI_3004G149400"/>
</dbReference>
<dbReference type="PANTHER" id="PTHR46224:SF68">
    <property type="entry name" value="OS08G0325400 PROTEIN"/>
    <property type="match status" value="1"/>
</dbReference>
<gene>
    <name evidence="3" type="ORF">SORBI_3004G149400</name>
</gene>
<dbReference type="EMBL" id="CM000763">
    <property type="protein sequence ID" value="KXG30235.1"/>
    <property type="molecule type" value="Genomic_DNA"/>
</dbReference>
<dbReference type="PROSITE" id="PS50005">
    <property type="entry name" value="TPR"/>
    <property type="match status" value="2"/>
</dbReference>
<evidence type="ECO:0000256" key="2">
    <source>
        <dbReference type="PROSITE-ProRule" id="PRU00339"/>
    </source>
</evidence>
<proteinExistence type="predicted"/>
<dbReference type="AlphaFoldDB" id="A0A194YQY4"/>
<dbReference type="SUPFAM" id="SSF48452">
    <property type="entry name" value="TPR-like"/>
    <property type="match status" value="1"/>
</dbReference>
<dbReference type="Proteomes" id="UP000000768">
    <property type="component" value="Chromosome 4"/>
</dbReference>
<feature type="repeat" description="ANK" evidence="1">
    <location>
        <begin position="130"/>
        <end position="162"/>
    </location>
</feature>
<feature type="repeat" description="TPR" evidence="2">
    <location>
        <begin position="272"/>
        <end position="305"/>
    </location>
</feature>
<reference evidence="4" key="2">
    <citation type="journal article" date="2018" name="Plant J.">
        <title>The Sorghum bicolor reference genome: improved assembly, gene annotations, a transcriptome atlas, and signatures of genome organization.</title>
        <authorList>
            <person name="McCormick R.F."/>
            <person name="Truong S.K."/>
            <person name="Sreedasyam A."/>
            <person name="Jenkins J."/>
            <person name="Shu S."/>
            <person name="Sims D."/>
            <person name="Kennedy M."/>
            <person name="Amirebrahimi M."/>
            <person name="Weers B.D."/>
            <person name="McKinley B."/>
            <person name="Mattison A."/>
            <person name="Morishige D.T."/>
            <person name="Grimwood J."/>
            <person name="Schmutz J."/>
            <person name="Mullet J.E."/>
        </authorList>
    </citation>
    <scope>NUCLEOTIDE SEQUENCE [LARGE SCALE GENOMIC DNA]</scope>
    <source>
        <strain evidence="4">cv. BTx623</strain>
    </source>
</reference>
<dbReference type="Pfam" id="PF12796">
    <property type="entry name" value="Ank_2"/>
    <property type="match status" value="1"/>
</dbReference>
<keyword evidence="2" id="KW-0802">TPR repeat</keyword>
<dbReference type="InterPro" id="IPR019734">
    <property type="entry name" value="TPR_rpt"/>
</dbReference>
<dbReference type="InterPro" id="IPR036770">
    <property type="entry name" value="Ankyrin_rpt-contain_sf"/>
</dbReference>
<dbReference type="InterPro" id="IPR051616">
    <property type="entry name" value="Cul2-RING_E3_ligase_SR"/>
</dbReference>
<protein>
    <submittedName>
        <fullName evidence="3">Uncharacterized protein</fullName>
    </submittedName>
</protein>
<dbReference type="STRING" id="4558.A0A194YQY4"/>
<organism evidence="3 4">
    <name type="scientific">Sorghum bicolor</name>
    <name type="common">Sorghum</name>
    <name type="synonym">Sorghum vulgare</name>
    <dbReference type="NCBI Taxonomy" id="4558"/>
    <lineage>
        <taxon>Eukaryota</taxon>
        <taxon>Viridiplantae</taxon>
        <taxon>Streptophyta</taxon>
        <taxon>Embryophyta</taxon>
        <taxon>Tracheophyta</taxon>
        <taxon>Spermatophyta</taxon>
        <taxon>Magnoliopsida</taxon>
        <taxon>Liliopsida</taxon>
        <taxon>Poales</taxon>
        <taxon>Poaceae</taxon>
        <taxon>PACMAD clade</taxon>
        <taxon>Panicoideae</taxon>
        <taxon>Andropogonodae</taxon>
        <taxon>Andropogoneae</taxon>
        <taxon>Sorghinae</taxon>
        <taxon>Sorghum</taxon>
    </lineage>
</organism>
<dbReference type="OrthoDB" id="20872at2759"/>
<feature type="repeat" description="ANK" evidence="1">
    <location>
        <begin position="163"/>
        <end position="195"/>
    </location>
</feature>
<dbReference type="PRINTS" id="PR01415">
    <property type="entry name" value="ANKYRIN"/>
</dbReference>
<dbReference type="PROSITE" id="PS50088">
    <property type="entry name" value="ANK_REPEAT"/>
    <property type="match status" value="4"/>
</dbReference>
<evidence type="ECO:0000313" key="3">
    <source>
        <dbReference type="EMBL" id="KXG30235.1"/>
    </source>
</evidence>
<keyword evidence="1" id="KW-0040">ANK repeat</keyword>
<dbReference type="PROSITE" id="PS50297">
    <property type="entry name" value="ANK_REP_REGION"/>
    <property type="match status" value="4"/>
</dbReference>
<dbReference type="InterPro" id="IPR002110">
    <property type="entry name" value="Ankyrin_rpt"/>
</dbReference>
<dbReference type="Gene3D" id="1.25.40.20">
    <property type="entry name" value="Ankyrin repeat-containing domain"/>
    <property type="match status" value="2"/>
</dbReference>
<evidence type="ECO:0000256" key="1">
    <source>
        <dbReference type="PROSITE-ProRule" id="PRU00023"/>
    </source>
</evidence>
<dbReference type="SMART" id="SM00248">
    <property type="entry name" value="ANK"/>
    <property type="match status" value="5"/>
</dbReference>
<feature type="repeat" description="ANK" evidence="1">
    <location>
        <begin position="200"/>
        <end position="228"/>
    </location>
</feature>
<accession>A0A194YQY4</accession>
<keyword evidence="4" id="KW-1185">Reference proteome</keyword>
<feature type="repeat" description="TPR" evidence="2">
    <location>
        <begin position="340"/>
        <end position="373"/>
    </location>
</feature>
<dbReference type="InParanoid" id="A0A194YQY4"/>
<dbReference type="SMART" id="SM00028">
    <property type="entry name" value="TPR"/>
    <property type="match status" value="2"/>
</dbReference>
<dbReference type="InterPro" id="IPR011990">
    <property type="entry name" value="TPR-like_helical_dom_sf"/>
</dbReference>
<evidence type="ECO:0000313" key="4">
    <source>
        <dbReference type="Proteomes" id="UP000000768"/>
    </source>
</evidence>
<dbReference type="PANTHER" id="PTHR46224">
    <property type="entry name" value="ANKYRIN REPEAT FAMILY PROTEIN"/>
    <property type="match status" value="1"/>
</dbReference>
<dbReference type="Pfam" id="PF00023">
    <property type="entry name" value="Ank"/>
    <property type="match status" value="2"/>
</dbReference>
<dbReference type="OMA" id="IGNCEMI"/>
<sequence>MAPAPPRPFASIFSAAALSSSMQYMLLQAACDGDLRLFKRLVRALDKGRGRLREAVEAARTDGGNGALHLAAGSEQLEVCSYLVEGLRVDVNVVDDEGRTPLVYAVVSENAAVVKYLLDHGADPNKADNDGLAPLHSAAGIGHCEMVELLLAKGAYVDPLADECGTPLHLAAKERQAGTMKILLDHKADCNKTYMIYGLYGMTPLFQAINVSSVKCVKLLVEAGADVSSDCVLTSLTDSNLGNEGSTECLNFLLDAIASSNVPDDDHVKKRKISLKSLGSKAVEKEDYFSALSFYSKAMDLDPDDATLFSNRSLCWLRMRDGQKALLDSLACREMRPDWPKACYRQGAALMLLNDYKSACQAFFDGLMLDPKNTEIENALRQAMQSLKVSEGTKVK</sequence>
<dbReference type="SUPFAM" id="SSF48403">
    <property type="entry name" value="Ankyrin repeat"/>
    <property type="match status" value="1"/>
</dbReference>
<dbReference type="FunCoup" id="A0A194YQY4">
    <property type="interactions" value="15"/>
</dbReference>
<reference evidence="3 4" key="1">
    <citation type="journal article" date="2009" name="Nature">
        <title>The Sorghum bicolor genome and the diversification of grasses.</title>
        <authorList>
            <person name="Paterson A.H."/>
            <person name="Bowers J.E."/>
            <person name="Bruggmann R."/>
            <person name="Dubchak I."/>
            <person name="Grimwood J."/>
            <person name="Gundlach H."/>
            <person name="Haberer G."/>
            <person name="Hellsten U."/>
            <person name="Mitros T."/>
            <person name="Poliakov A."/>
            <person name="Schmutz J."/>
            <person name="Spannagl M."/>
            <person name="Tang H."/>
            <person name="Wang X."/>
            <person name="Wicker T."/>
            <person name="Bharti A.K."/>
            <person name="Chapman J."/>
            <person name="Feltus F.A."/>
            <person name="Gowik U."/>
            <person name="Grigoriev I.V."/>
            <person name="Lyons E."/>
            <person name="Maher C.A."/>
            <person name="Martis M."/>
            <person name="Narechania A."/>
            <person name="Otillar R.P."/>
            <person name="Penning B.W."/>
            <person name="Salamov A.A."/>
            <person name="Wang Y."/>
            <person name="Zhang L."/>
            <person name="Carpita N.C."/>
            <person name="Freeling M."/>
            <person name="Gingle A.R."/>
            <person name="Hash C.T."/>
            <person name="Keller B."/>
            <person name="Klein P."/>
            <person name="Kresovich S."/>
            <person name="McCann M.C."/>
            <person name="Ming R."/>
            <person name="Peterson D.G."/>
            <person name="Mehboob-ur-Rahman"/>
            <person name="Ware D."/>
            <person name="Westhoff P."/>
            <person name="Mayer K.F."/>
            <person name="Messing J."/>
            <person name="Rokhsar D.S."/>
        </authorList>
    </citation>
    <scope>NUCLEOTIDE SEQUENCE [LARGE SCALE GENOMIC DNA]</scope>
    <source>
        <strain evidence="4">cv. BTx623</strain>
    </source>
</reference>
<name>A0A194YQY4_SORBI</name>
<feature type="repeat" description="ANK" evidence="1">
    <location>
        <begin position="97"/>
        <end position="129"/>
    </location>
</feature>
<dbReference type="Gene3D" id="1.25.40.10">
    <property type="entry name" value="Tetratricopeptide repeat domain"/>
    <property type="match status" value="1"/>
</dbReference>